<feature type="signal peptide" evidence="2">
    <location>
        <begin position="1"/>
        <end position="22"/>
    </location>
</feature>
<proteinExistence type="predicted"/>
<feature type="region of interest" description="Disordered" evidence="1">
    <location>
        <begin position="165"/>
        <end position="185"/>
    </location>
</feature>
<reference evidence="3 4" key="1">
    <citation type="submission" date="2018-05" db="EMBL/GenBank/DDBJ databases">
        <title>Complete genome sequence of Massilia oculi sp. nov. CCUG 43427T (=DSM 26321T), the type strain of M. oculi, and comparison with genome sequences of other Massilia strains.</title>
        <authorList>
            <person name="Zhu B."/>
        </authorList>
    </citation>
    <scope>NUCLEOTIDE SEQUENCE [LARGE SCALE GENOMIC DNA]</scope>
    <source>
        <strain evidence="3 4">CCUG 43427</strain>
    </source>
</reference>
<gene>
    <name evidence="3" type="ORF">DIR46_04250</name>
</gene>
<evidence type="ECO:0000313" key="4">
    <source>
        <dbReference type="Proteomes" id="UP000245820"/>
    </source>
</evidence>
<accession>A0A2S2DFS8</accession>
<dbReference type="RefSeq" id="WP_109344127.1">
    <property type="nucleotide sequence ID" value="NZ_CP029343.1"/>
</dbReference>
<evidence type="ECO:0000256" key="1">
    <source>
        <dbReference type="SAM" id="MobiDB-lite"/>
    </source>
</evidence>
<sequence length="364" mass="38573">MRIATIFLAALAGANPANPLWAAELPKLSFQHHDWELACDNTRTCRAAGYHAEEGRHRPLSVLLERRAGPAEAFAVRLRLGDADDGIDLPASLAMQVDGRALGTVELKGEESIGSLSPSQAQALLRAVAGAGKVSWRAGGRTWTLSGRGASAVLLKMDEFQGRLGTPGAAMRKGSRPERDVLPPLPAPVVTAATVAAGELAPPGKEEERILLATLRKTAGNEDCADLEAIASGESTFTYAPLTSTTMLVSARCWRGAYNEGHGYWVVNRKPPFSPQAVTQSGTGYDKGVIGAAHKGRGIGDCWGHDEWVWDGRRFVHTASSTTGMCRGIAPGAAGPCRRWSARCGADQPSVSGRRTVNTTHSFS</sequence>
<keyword evidence="2" id="KW-0732">Signal</keyword>
<evidence type="ECO:0000313" key="3">
    <source>
        <dbReference type="EMBL" id="AWL03726.1"/>
    </source>
</evidence>
<evidence type="ECO:0000256" key="2">
    <source>
        <dbReference type="SAM" id="SignalP"/>
    </source>
</evidence>
<feature type="chain" id="PRO_5015670584" evidence="2">
    <location>
        <begin position="23"/>
        <end position="364"/>
    </location>
</feature>
<dbReference type="OrthoDB" id="6183301at2"/>
<protein>
    <submittedName>
        <fullName evidence="3">DUF1176 domain-containing protein</fullName>
    </submittedName>
</protein>
<dbReference type="EMBL" id="CP029343">
    <property type="protein sequence ID" value="AWL03726.1"/>
    <property type="molecule type" value="Genomic_DNA"/>
</dbReference>
<name>A0A2S2DFS8_9BURK</name>
<keyword evidence="4" id="KW-1185">Reference proteome</keyword>
<dbReference type="Pfam" id="PF06674">
    <property type="entry name" value="DUF1176"/>
    <property type="match status" value="1"/>
</dbReference>
<dbReference type="KEGG" id="mtim:DIR46_04250"/>
<dbReference type="AlphaFoldDB" id="A0A2S2DFS8"/>
<dbReference type="Proteomes" id="UP000245820">
    <property type="component" value="Chromosome"/>
</dbReference>
<dbReference type="InterPro" id="IPR009560">
    <property type="entry name" value="DUF1176"/>
</dbReference>
<organism evidence="3 4">
    <name type="scientific">Massilia oculi</name>
    <dbReference type="NCBI Taxonomy" id="945844"/>
    <lineage>
        <taxon>Bacteria</taxon>
        <taxon>Pseudomonadati</taxon>
        <taxon>Pseudomonadota</taxon>
        <taxon>Betaproteobacteria</taxon>
        <taxon>Burkholderiales</taxon>
        <taxon>Oxalobacteraceae</taxon>
        <taxon>Telluria group</taxon>
        <taxon>Massilia</taxon>
    </lineage>
</organism>